<comment type="caution">
    <text evidence="2">The sequence shown here is derived from an EMBL/GenBank/DDBJ whole genome shotgun (WGS) entry which is preliminary data.</text>
</comment>
<evidence type="ECO:0000313" key="3">
    <source>
        <dbReference type="Proteomes" id="UP001501116"/>
    </source>
</evidence>
<dbReference type="PANTHER" id="PTHR42815:SF2">
    <property type="entry name" value="FAD-BINDING, PUTATIVE (AFU_ORTHOLOGUE AFUA_6G07600)-RELATED"/>
    <property type="match status" value="1"/>
</dbReference>
<proteinExistence type="predicted"/>
<dbReference type="EMBL" id="BAAANN010000005">
    <property type="protein sequence ID" value="GAA1948054.1"/>
    <property type="molecule type" value="Genomic_DNA"/>
</dbReference>
<gene>
    <name evidence="2" type="ORF">GCM10009754_15400</name>
</gene>
<dbReference type="Pfam" id="PF01243">
    <property type="entry name" value="PNPOx_N"/>
    <property type="match status" value="1"/>
</dbReference>
<organism evidence="2 3">
    <name type="scientific">Amycolatopsis minnesotensis</name>
    <dbReference type="NCBI Taxonomy" id="337894"/>
    <lineage>
        <taxon>Bacteria</taxon>
        <taxon>Bacillati</taxon>
        <taxon>Actinomycetota</taxon>
        <taxon>Actinomycetes</taxon>
        <taxon>Pseudonocardiales</taxon>
        <taxon>Pseudonocardiaceae</taxon>
        <taxon>Amycolatopsis</taxon>
    </lineage>
</organism>
<feature type="domain" description="Pyridoxamine 5'-phosphate oxidase N-terminal" evidence="1">
    <location>
        <begin position="44"/>
        <end position="163"/>
    </location>
</feature>
<evidence type="ECO:0000259" key="1">
    <source>
        <dbReference type="Pfam" id="PF01243"/>
    </source>
</evidence>
<dbReference type="PANTHER" id="PTHR42815">
    <property type="entry name" value="FAD-BINDING, PUTATIVE (AFU_ORTHOLOGUE AFUA_6G07600)-RELATED"/>
    <property type="match status" value="1"/>
</dbReference>
<dbReference type="Gene3D" id="2.30.110.10">
    <property type="entry name" value="Electron Transport, Fmn-binding Protein, Chain A"/>
    <property type="match status" value="1"/>
</dbReference>
<dbReference type="Proteomes" id="UP001501116">
    <property type="component" value="Unassembled WGS sequence"/>
</dbReference>
<dbReference type="SUPFAM" id="SSF50475">
    <property type="entry name" value="FMN-binding split barrel"/>
    <property type="match status" value="1"/>
</dbReference>
<protein>
    <submittedName>
        <fullName evidence="2">Pyridoxamine 5'-phosphate oxidase family protein</fullName>
    </submittedName>
</protein>
<dbReference type="NCBIfam" id="TIGR04025">
    <property type="entry name" value="PPOX_FMN_DR2398"/>
    <property type="match status" value="1"/>
</dbReference>
<reference evidence="3" key="1">
    <citation type="journal article" date="2019" name="Int. J. Syst. Evol. Microbiol.">
        <title>The Global Catalogue of Microorganisms (GCM) 10K type strain sequencing project: providing services to taxonomists for standard genome sequencing and annotation.</title>
        <authorList>
            <consortium name="The Broad Institute Genomics Platform"/>
            <consortium name="The Broad Institute Genome Sequencing Center for Infectious Disease"/>
            <person name="Wu L."/>
            <person name="Ma J."/>
        </authorList>
    </citation>
    <scope>NUCLEOTIDE SEQUENCE [LARGE SCALE GENOMIC DNA]</scope>
    <source>
        <strain evidence="3">JCM 14545</strain>
    </source>
</reference>
<accession>A0ABP5BNI1</accession>
<dbReference type="InterPro" id="IPR011576">
    <property type="entry name" value="Pyridox_Oxase_N"/>
</dbReference>
<dbReference type="InterPro" id="IPR012349">
    <property type="entry name" value="Split_barrel_FMN-bd"/>
</dbReference>
<sequence>MSTETVPARTAADEYRPVDLARVREIIGFPSPFIAEKKQSFIGEFVARFIAHSTFFCVATTDESGRLDNSPKGDPPGSVRILDPWTLAVPDRPGNKLADTFENISRNPAVGLVFFVPGVREAVRVNGDAFLSDDPELLAMLGAEGKPAVLATVVRVREVFSQCGKAVVRAKLWEGDRRGLAEAMTLGGETAAMIVAESAGKMASSFGGMVGELGDRLEHEYRYGLY</sequence>
<dbReference type="InterPro" id="IPR024029">
    <property type="entry name" value="Pyridox_Oxase_FMN-dep"/>
</dbReference>
<keyword evidence="3" id="KW-1185">Reference proteome</keyword>
<dbReference type="RefSeq" id="WP_344415012.1">
    <property type="nucleotide sequence ID" value="NZ_BAAANN010000005.1"/>
</dbReference>
<evidence type="ECO:0000313" key="2">
    <source>
        <dbReference type="EMBL" id="GAA1948054.1"/>
    </source>
</evidence>
<name>A0ABP5BNI1_9PSEU</name>